<name>A0A2M7UUP6_9BACT</name>
<feature type="domain" description="Methyltransferase type 11" evidence="1">
    <location>
        <begin position="65"/>
        <end position="160"/>
    </location>
</feature>
<evidence type="ECO:0000313" key="3">
    <source>
        <dbReference type="Proteomes" id="UP000229166"/>
    </source>
</evidence>
<dbReference type="AlphaFoldDB" id="A0A2M7UUP6"/>
<dbReference type="GO" id="GO:0008757">
    <property type="term" value="F:S-adenosylmethionine-dependent methyltransferase activity"/>
    <property type="evidence" value="ECO:0007669"/>
    <property type="project" value="InterPro"/>
</dbReference>
<dbReference type="InterPro" id="IPR029063">
    <property type="entry name" value="SAM-dependent_MTases_sf"/>
</dbReference>
<dbReference type="Proteomes" id="UP000229166">
    <property type="component" value="Unassembled WGS sequence"/>
</dbReference>
<evidence type="ECO:0000313" key="2">
    <source>
        <dbReference type="EMBL" id="PIZ87582.1"/>
    </source>
</evidence>
<dbReference type="Pfam" id="PF08241">
    <property type="entry name" value="Methyltransf_11"/>
    <property type="match status" value="1"/>
</dbReference>
<gene>
    <name evidence="2" type="ORF">COX92_00900</name>
</gene>
<dbReference type="Gene3D" id="3.40.50.150">
    <property type="entry name" value="Vaccinia Virus protein VP39"/>
    <property type="match status" value="1"/>
</dbReference>
<organism evidence="2 3">
    <name type="scientific">Candidatus Nealsonbacteria bacterium CG_4_10_14_0_2_um_filter_40_15</name>
    <dbReference type="NCBI Taxonomy" id="1974682"/>
    <lineage>
        <taxon>Bacteria</taxon>
        <taxon>Candidatus Nealsoniibacteriota</taxon>
    </lineage>
</organism>
<dbReference type="PANTHER" id="PTHR43591">
    <property type="entry name" value="METHYLTRANSFERASE"/>
    <property type="match status" value="1"/>
</dbReference>
<protein>
    <recommendedName>
        <fullName evidence="1">Methyltransferase type 11 domain-containing protein</fullName>
    </recommendedName>
</protein>
<proteinExistence type="predicted"/>
<reference evidence="3" key="1">
    <citation type="submission" date="2017-09" db="EMBL/GenBank/DDBJ databases">
        <title>Depth-based differentiation of microbial function through sediment-hosted aquifers and enrichment of novel symbionts in the deep terrestrial subsurface.</title>
        <authorList>
            <person name="Probst A.J."/>
            <person name="Ladd B."/>
            <person name="Jarett J.K."/>
            <person name="Geller-Mcgrath D.E."/>
            <person name="Sieber C.M.K."/>
            <person name="Emerson J.B."/>
            <person name="Anantharaman K."/>
            <person name="Thomas B.C."/>
            <person name="Malmstrom R."/>
            <person name="Stieglmeier M."/>
            <person name="Klingl A."/>
            <person name="Woyke T."/>
            <person name="Ryan C.M."/>
            <person name="Banfield J.F."/>
        </authorList>
    </citation>
    <scope>NUCLEOTIDE SEQUENCE [LARGE SCALE GENOMIC DNA]</scope>
</reference>
<dbReference type="EMBL" id="PFOZ01000018">
    <property type="protein sequence ID" value="PIZ87582.1"/>
    <property type="molecule type" value="Genomic_DNA"/>
</dbReference>
<dbReference type="CDD" id="cd02440">
    <property type="entry name" value="AdoMet_MTases"/>
    <property type="match status" value="1"/>
</dbReference>
<dbReference type="InterPro" id="IPR013216">
    <property type="entry name" value="Methyltransf_11"/>
</dbReference>
<evidence type="ECO:0000259" key="1">
    <source>
        <dbReference type="Pfam" id="PF08241"/>
    </source>
</evidence>
<comment type="caution">
    <text evidence="2">The sequence shown here is derived from an EMBL/GenBank/DDBJ whole genome shotgun (WGS) entry which is preliminary data.</text>
</comment>
<accession>A0A2M7UUP6</accession>
<dbReference type="SUPFAM" id="SSF53335">
    <property type="entry name" value="S-adenosyl-L-methionine-dependent methyltransferases"/>
    <property type="match status" value="1"/>
</dbReference>
<sequence length="253" mass="29948">MRRNALKKIISATRKNWSMEKKKEWQKNAEFWIKIIRKGLDPYRLKVTNKAILELLKGDKQLRILDAGCGEGYLARTLAKLGHKVWAIDFCPGLIKAAERLEKKELLGVKYFLEDFRKTHFLNSSFDVVFSHQTINEVGNPKKALREFYRILKKRGRVILLFLHPCFEVDPKFYFHNLKIKKPYYLVSGIKSPSSYFYLHLPLSKWIKLLNETGFLIKSIAEPRPPLTLIQRDRWWKENFKKPLFILIEAIKV</sequence>